<proteinExistence type="predicted"/>
<organism evidence="2 3">
    <name type="scientific">Rotaria socialis</name>
    <dbReference type="NCBI Taxonomy" id="392032"/>
    <lineage>
        <taxon>Eukaryota</taxon>
        <taxon>Metazoa</taxon>
        <taxon>Spiralia</taxon>
        <taxon>Gnathifera</taxon>
        <taxon>Rotifera</taxon>
        <taxon>Eurotatoria</taxon>
        <taxon>Bdelloidea</taxon>
        <taxon>Philodinida</taxon>
        <taxon>Philodinidae</taxon>
        <taxon>Rotaria</taxon>
    </lineage>
</organism>
<dbReference type="EMBL" id="CAJOBP010001470">
    <property type="protein sequence ID" value="CAF4286897.1"/>
    <property type="molecule type" value="Genomic_DNA"/>
</dbReference>
<protein>
    <submittedName>
        <fullName evidence="2">Uncharacterized protein</fullName>
    </submittedName>
</protein>
<gene>
    <name evidence="1" type="ORF">TIS948_LOCUS13695</name>
    <name evidence="2" type="ORF">UJA718_LOCUS11755</name>
</gene>
<dbReference type="EMBL" id="CAJNXB010002195">
    <property type="protein sequence ID" value="CAF3222468.1"/>
    <property type="molecule type" value="Genomic_DNA"/>
</dbReference>
<accession>A0A820H2W4</accession>
<dbReference type="Proteomes" id="UP000663873">
    <property type="component" value="Unassembled WGS sequence"/>
</dbReference>
<keyword evidence="3" id="KW-1185">Reference proteome</keyword>
<dbReference type="OrthoDB" id="416454at2759"/>
<dbReference type="Proteomes" id="UP000663825">
    <property type="component" value="Unassembled WGS sequence"/>
</dbReference>
<reference evidence="2" key="1">
    <citation type="submission" date="2021-02" db="EMBL/GenBank/DDBJ databases">
        <authorList>
            <person name="Nowell W R."/>
        </authorList>
    </citation>
    <scope>NUCLEOTIDE SEQUENCE</scope>
</reference>
<dbReference type="AlphaFoldDB" id="A0A820H2W4"/>
<name>A0A820H2W4_9BILA</name>
<evidence type="ECO:0000313" key="2">
    <source>
        <dbReference type="EMBL" id="CAF4286897.1"/>
    </source>
</evidence>
<dbReference type="PANTHER" id="PTHR19446">
    <property type="entry name" value="REVERSE TRANSCRIPTASES"/>
    <property type="match status" value="1"/>
</dbReference>
<sequence length="224" mass="25859">MWKFVKLSFHSFTPPFRGLIMSTHKITNSQDIADTAADFFEIHVQVPKYDVNNPVHVDAIISYNQIEYTPNVPLEQITINEVLNGWKKCKGKKSTDSVGTSAYMLKQLPNEYMGILTILFNKCALKWSFFEASKHAKVICLSKYGLFPTVNNLRPISLLPNVGKWYERIIHTRILNWCEQNNIYVDEQSGLTSHRRLQTRIISLVEDIKLTITACNRPRTCYIC</sequence>
<evidence type="ECO:0000313" key="3">
    <source>
        <dbReference type="Proteomes" id="UP000663873"/>
    </source>
</evidence>
<evidence type="ECO:0000313" key="1">
    <source>
        <dbReference type="EMBL" id="CAF3222468.1"/>
    </source>
</evidence>
<comment type="caution">
    <text evidence="2">The sequence shown here is derived from an EMBL/GenBank/DDBJ whole genome shotgun (WGS) entry which is preliminary data.</text>
</comment>